<dbReference type="OrthoDB" id="3677094at2"/>
<accession>A0A4R6UJL3</accession>
<dbReference type="EMBL" id="SNYO01000015">
    <property type="protein sequence ID" value="TDQ46702.1"/>
    <property type="molecule type" value="Genomic_DNA"/>
</dbReference>
<sequence length="195" mass="19741">MTAPVPADVPALQTASSLVVLSADTYSSLQALPFGGGASAPAPLRDLLAAALDALARARTDLATATRRAGGRAQTNADPRYAPVVEQALPTVRGPGDVVGLALTLEDVLAQTLVSDVVELSVPEVRRMVAGHAAAAARRKALLLTLQTLLSTGRAELVASPPDLAALPPAAGTVGFPDVLFPTEKASPATEGAVR</sequence>
<proteinExistence type="predicted"/>
<dbReference type="RefSeq" id="WP_133830064.1">
    <property type="nucleotide sequence ID" value="NZ_BAABHR010000070.1"/>
</dbReference>
<name>A0A4R6UJL3_9PSEU</name>
<evidence type="ECO:0000313" key="2">
    <source>
        <dbReference type="Proteomes" id="UP000295705"/>
    </source>
</evidence>
<reference evidence="1 2" key="1">
    <citation type="submission" date="2019-03" db="EMBL/GenBank/DDBJ databases">
        <title>Genomic Encyclopedia of Type Strains, Phase IV (KMG-IV): sequencing the most valuable type-strain genomes for metagenomic binning, comparative biology and taxonomic classification.</title>
        <authorList>
            <person name="Goeker M."/>
        </authorList>
    </citation>
    <scope>NUCLEOTIDE SEQUENCE [LARGE SCALE GENOMIC DNA]</scope>
    <source>
        <strain evidence="1 2">DSM 45775</strain>
    </source>
</reference>
<gene>
    <name evidence="1" type="ORF">EV188_11576</name>
</gene>
<evidence type="ECO:0000313" key="1">
    <source>
        <dbReference type="EMBL" id="TDQ46702.1"/>
    </source>
</evidence>
<protein>
    <submittedName>
        <fullName evidence="1">Uncharacterized protein</fullName>
    </submittedName>
</protein>
<dbReference type="AlphaFoldDB" id="A0A4R6UJL3"/>
<dbReference type="Proteomes" id="UP000295705">
    <property type="component" value="Unassembled WGS sequence"/>
</dbReference>
<organism evidence="1 2">
    <name type="scientific">Actinomycetospora succinea</name>
    <dbReference type="NCBI Taxonomy" id="663603"/>
    <lineage>
        <taxon>Bacteria</taxon>
        <taxon>Bacillati</taxon>
        <taxon>Actinomycetota</taxon>
        <taxon>Actinomycetes</taxon>
        <taxon>Pseudonocardiales</taxon>
        <taxon>Pseudonocardiaceae</taxon>
        <taxon>Actinomycetospora</taxon>
    </lineage>
</organism>
<comment type="caution">
    <text evidence="1">The sequence shown here is derived from an EMBL/GenBank/DDBJ whole genome shotgun (WGS) entry which is preliminary data.</text>
</comment>
<keyword evidence="2" id="KW-1185">Reference proteome</keyword>